<dbReference type="WBParaSite" id="Hba_14363">
    <property type="protein sequence ID" value="Hba_14363"/>
    <property type="gene ID" value="Hba_14363"/>
</dbReference>
<keyword evidence="1" id="KW-1185">Reference proteome</keyword>
<protein>
    <submittedName>
        <fullName evidence="2">Uncharacterized protein</fullName>
    </submittedName>
</protein>
<accession>A0A1I7X9L6</accession>
<evidence type="ECO:0000313" key="1">
    <source>
        <dbReference type="Proteomes" id="UP000095283"/>
    </source>
</evidence>
<proteinExistence type="predicted"/>
<reference evidence="2" key="1">
    <citation type="submission" date="2016-11" db="UniProtKB">
        <authorList>
            <consortium name="WormBaseParasite"/>
        </authorList>
    </citation>
    <scope>IDENTIFICATION</scope>
</reference>
<sequence length="28" mass="3173">MASDCEDYPLENVMTQHKPFLINSSNTS</sequence>
<evidence type="ECO:0000313" key="2">
    <source>
        <dbReference type="WBParaSite" id="Hba_14363"/>
    </source>
</evidence>
<dbReference type="Proteomes" id="UP000095283">
    <property type="component" value="Unplaced"/>
</dbReference>
<organism evidence="1 2">
    <name type="scientific">Heterorhabditis bacteriophora</name>
    <name type="common">Entomopathogenic nematode worm</name>
    <dbReference type="NCBI Taxonomy" id="37862"/>
    <lineage>
        <taxon>Eukaryota</taxon>
        <taxon>Metazoa</taxon>
        <taxon>Ecdysozoa</taxon>
        <taxon>Nematoda</taxon>
        <taxon>Chromadorea</taxon>
        <taxon>Rhabditida</taxon>
        <taxon>Rhabditina</taxon>
        <taxon>Rhabditomorpha</taxon>
        <taxon>Strongyloidea</taxon>
        <taxon>Heterorhabditidae</taxon>
        <taxon>Heterorhabditis</taxon>
    </lineage>
</organism>
<dbReference type="AlphaFoldDB" id="A0A1I7X9L6"/>
<name>A0A1I7X9L6_HETBA</name>